<dbReference type="GO" id="GO:0046872">
    <property type="term" value="F:metal ion binding"/>
    <property type="evidence" value="ECO:0007669"/>
    <property type="project" value="InterPro"/>
</dbReference>
<feature type="region of interest" description="Disordered" evidence="1">
    <location>
        <begin position="159"/>
        <end position="235"/>
    </location>
</feature>
<dbReference type="AlphaFoldDB" id="A0A7J6WN66"/>
<reference evidence="2 3" key="1">
    <citation type="submission" date="2020-06" db="EMBL/GenBank/DDBJ databases">
        <title>Transcriptomic and genomic resources for Thalictrum thalictroides and T. hernandezii: Facilitating candidate gene discovery in an emerging model plant lineage.</title>
        <authorList>
            <person name="Arias T."/>
            <person name="Riano-Pachon D.M."/>
            <person name="Di Stilio V.S."/>
        </authorList>
    </citation>
    <scope>NUCLEOTIDE SEQUENCE [LARGE SCALE GENOMIC DNA]</scope>
    <source>
        <strain evidence="3">cv. WT478/WT964</strain>
        <tissue evidence="2">Leaves</tissue>
    </source>
</reference>
<accession>A0A7J6WN66</accession>
<dbReference type="InterPro" id="IPR044258">
    <property type="entry name" value="HIPP09-like"/>
</dbReference>
<dbReference type="EMBL" id="JABWDY010012784">
    <property type="protein sequence ID" value="KAF5198819.1"/>
    <property type="molecule type" value="Genomic_DNA"/>
</dbReference>
<organism evidence="2 3">
    <name type="scientific">Thalictrum thalictroides</name>
    <name type="common">Rue-anemone</name>
    <name type="synonym">Anemone thalictroides</name>
    <dbReference type="NCBI Taxonomy" id="46969"/>
    <lineage>
        <taxon>Eukaryota</taxon>
        <taxon>Viridiplantae</taxon>
        <taxon>Streptophyta</taxon>
        <taxon>Embryophyta</taxon>
        <taxon>Tracheophyta</taxon>
        <taxon>Spermatophyta</taxon>
        <taxon>Magnoliopsida</taxon>
        <taxon>Ranunculales</taxon>
        <taxon>Ranunculaceae</taxon>
        <taxon>Thalictroideae</taxon>
        <taxon>Thalictrum</taxon>
    </lineage>
</organism>
<evidence type="ECO:0000313" key="2">
    <source>
        <dbReference type="EMBL" id="KAF5198819.1"/>
    </source>
</evidence>
<keyword evidence="3" id="KW-1185">Reference proteome</keyword>
<evidence type="ECO:0000313" key="3">
    <source>
        <dbReference type="Proteomes" id="UP000554482"/>
    </source>
</evidence>
<gene>
    <name evidence="2" type="ORF">FRX31_011594</name>
</gene>
<proteinExistence type="predicted"/>
<feature type="region of interest" description="Disordered" evidence="1">
    <location>
        <begin position="1"/>
        <end position="31"/>
    </location>
</feature>
<dbReference type="PANTHER" id="PTHR47066">
    <property type="entry name" value="HEAVY METAL-ASSOCIATED ISOPRENYLATED PLANT PROTEIN 9"/>
    <property type="match status" value="1"/>
</dbReference>
<name>A0A7J6WN66_THATH</name>
<feature type="compositionally biased region" description="Basic and acidic residues" evidence="1">
    <location>
        <begin position="1"/>
        <end position="30"/>
    </location>
</feature>
<sequence length="284" mass="31933">MGEEAKQEEVKAETKPEVEKKAEEKKEESKPPSPVVLFVDLHCVGCAKKIERSLMRYRDMAQNQITVKGVVDPQALCMLIQKKTKRRASVLSPMPAAEGEQPTPQLVTSQVSGLTTIELNVNMHWVQSAEADSVTSKVTVTGTMDAQHLVDYVYRRTKKQAQVVPQPEPPADPEPKPEPEKTQEKKEGDINAAEETPKAEEKIEENAEKAPEEENKSEDSNGGTGKDEKVDQSKEDIINVEELKIHEEIRNARMMYYYPPLYHIERIPPPQIFSDENPNACCIS</sequence>
<evidence type="ECO:0000256" key="1">
    <source>
        <dbReference type="SAM" id="MobiDB-lite"/>
    </source>
</evidence>
<dbReference type="PANTHER" id="PTHR47066:SF1">
    <property type="entry name" value="HEAVY METAL-ASSOCIATED ISOPRENYLATED PLANT PROTEIN 9"/>
    <property type="match status" value="1"/>
</dbReference>
<protein>
    <submittedName>
        <fullName evidence="2">Heavy metal-associated isoprenylated plant protein</fullName>
    </submittedName>
</protein>
<dbReference type="Proteomes" id="UP000554482">
    <property type="component" value="Unassembled WGS sequence"/>
</dbReference>
<dbReference type="InterPro" id="IPR036163">
    <property type="entry name" value="HMA_dom_sf"/>
</dbReference>
<comment type="caution">
    <text evidence="2">The sequence shown here is derived from an EMBL/GenBank/DDBJ whole genome shotgun (WGS) entry which is preliminary data.</text>
</comment>
<dbReference type="SUPFAM" id="SSF55008">
    <property type="entry name" value="HMA, heavy metal-associated domain"/>
    <property type="match status" value="1"/>
</dbReference>
<dbReference type="OrthoDB" id="1926387at2759"/>
<dbReference type="Gene3D" id="3.30.70.100">
    <property type="match status" value="1"/>
</dbReference>
<feature type="compositionally biased region" description="Basic and acidic residues" evidence="1">
    <location>
        <begin position="173"/>
        <end position="235"/>
    </location>
</feature>